<gene>
    <name evidence="1" type="ORF">EVAR_65575_1</name>
</gene>
<comment type="caution">
    <text evidence="1">The sequence shown here is derived from an EMBL/GenBank/DDBJ whole genome shotgun (WGS) entry which is preliminary data.</text>
</comment>
<name>A0A4C1Z352_EUMVA</name>
<dbReference type="Proteomes" id="UP000299102">
    <property type="component" value="Unassembled WGS sequence"/>
</dbReference>
<protein>
    <submittedName>
        <fullName evidence="1">Uncharacterized protein</fullName>
    </submittedName>
</protein>
<sequence length="152" mass="16265">MNAKEDYRLASCAVHVTVTGANYCHNRFVDEIGCGRKGPVVLGSPAVVLGPSSERGRARARARARQCSPVPVVSAVVAVMVLWQGQARRRAASARAPRRPPAQAPSAHTLLDALLPRKTERSKVNTNKQGVVATLLRSGLSLPACRRLLPVD</sequence>
<accession>A0A4C1Z352</accession>
<keyword evidence="2" id="KW-1185">Reference proteome</keyword>
<dbReference type="AlphaFoldDB" id="A0A4C1Z352"/>
<evidence type="ECO:0000313" key="1">
    <source>
        <dbReference type="EMBL" id="GBP81970.1"/>
    </source>
</evidence>
<reference evidence="1 2" key="1">
    <citation type="journal article" date="2019" name="Commun. Biol.">
        <title>The bagworm genome reveals a unique fibroin gene that provides high tensile strength.</title>
        <authorList>
            <person name="Kono N."/>
            <person name="Nakamura H."/>
            <person name="Ohtoshi R."/>
            <person name="Tomita M."/>
            <person name="Numata K."/>
            <person name="Arakawa K."/>
        </authorList>
    </citation>
    <scope>NUCLEOTIDE SEQUENCE [LARGE SCALE GENOMIC DNA]</scope>
</reference>
<evidence type="ECO:0000313" key="2">
    <source>
        <dbReference type="Proteomes" id="UP000299102"/>
    </source>
</evidence>
<proteinExistence type="predicted"/>
<organism evidence="1 2">
    <name type="scientific">Eumeta variegata</name>
    <name type="common">Bagworm moth</name>
    <name type="synonym">Eumeta japonica</name>
    <dbReference type="NCBI Taxonomy" id="151549"/>
    <lineage>
        <taxon>Eukaryota</taxon>
        <taxon>Metazoa</taxon>
        <taxon>Ecdysozoa</taxon>
        <taxon>Arthropoda</taxon>
        <taxon>Hexapoda</taxon>
        <taxon>Insecta</taxon>
        <taxon>Pterygota</taxon>
        <taxon>Neoptera</taxon>
        <taxon>Endopterygota</taxon>
        <taxon>Lepidoptera</taxon>
        <taxon>Glossata</taxon>
        <taxon>Ditrysia</taxon>
        <taxon>Tineoidea</taxon>
        <taxon>Psychidae</taxon>
        <taxon>Oiketicinae</taxon>
        <taxon>Eumeta</taxon>
    </lineage>
</organism>
<dbReference type="EMBL" id="BGZK01001541">
    <property type="protein sequence ID" value="GBP81970.1"/>
    <property type="molecule type" value="Genomic_DNA"/>
</dbReference>